<dbReference type="PANTHER" id="PTHR32145:SF11">
    <property type="entry name" value="DIFLAVIN FLAVOPROTEIN A 2-RELATED"/>
    <property type="match status" value="1"/>
</dbReference>
<comment type="caution">
    <text evidence="8">The sequence shown here is derived from an EMBL/GenBank/DDBJ whole genome shotgun (WGS) entry which is preliminary data.</text>
</comment>
<dbReference type="RefSeq" id="WP_045027872.1">
    <property type="nucleotide sequence ID" value="NZ_CAJXKZ010000002.1"/>
</dbReference>
<dbReference type="OrthoDB" id="9807946at2"/>
<dbReference type="GO" id="GO:0016491">
    <property type="term" value="F:oxidoreductase activity"/>
    <property type="evidence" value="ECO:0007669"/>
    <property type="project" value="InterPro"/>
</dbReference>
<dbReference type="PIRSF" id="PIRSF005243">
    <property type="entry name" value="ROO"/>
    <property type="match status" value="1"/>
</dbReference>
<dbReference type="SUPFAM" id="SSF56281">
    <property type="entry name" value="Metallo-hydrolase/oxidoreductase"/>
    <property type="match status" value="1"/>
</dbReference>
<accession>A0A0D8JFK9</accession>
<keyword evidence="5" id="KW-0249">Electron transport</keyword>
<dbReference type="PANTHER" id="PTHR32145">
    <property type="entry name" value="DIFLAVIN FLAVOPROTEIN A 2-RELATED"/>
    <property type="match status" value="1"/>
</dbReference>
<comment type="cofactor">
    <cofactor evidence="1">
        <name>FMN</name>
        <dbReference type="ChEBI" id="CHEBI:58210"/>
    </cofactor>
</comment>
<dbReference type="InterPro" id="IPR008254">
    <property type="entry name" value="Flavodoxin/NO_synth"/>
</dbReference>
<protein>
    <submittedName>
        <fullName evidence="8">Flavodoxin</fullName>
    </submittedName>
</protein>
<dbReference type="CDD" id="cd07709">
    <property type="entry name" value="flavodiiron_proteins_MBL-fold"/>
    <property type="match status" value="1"/>
</dbReference>
<sequence>MLQVNLAEDIYYLGFNDRRTHLFENIWPIPHGVSYNSYLIVDEKIALVDTVERAFIDDYLDAIEEIIGDREVDYLIINHMEPDHSGALKAIVHRYPNITLVGNKKTFGFVESYYMKPENIHMVHDDHVLDLGKHKLQFQMIPMVHWPETMVTFEETNQILFSGDAFGSYGTMDGGIFDDEINLDFYEVEVMRYFTNIVGKYCPHTQRAIKKLAGLDIKMIAATHGPIWRSDLNWILKRYNKWSSYDLDQGVVIVYGSMYGNTKKMAETIARQIAVRGIKNIRVYDASKTHSSYIINDIFKYKGFIVGSAAYNNAMFPNVETLLTTIEHMAPKDHLLGIFGNYSWNGGGVKNLKTFAEKIKWDMVYEPIEEKGNMKVQTQEELIKLADAMADKLLEMPAPEKI</sequence>
<dbReference type="AlphaFoldDB" id="A0A0D8JFK9"/>
<evidence type="ECO:0000256" key="5">
    <source>
        <dbReference type="ARBA" id="ARBA00022982"/>
    </source>
</evidence>
<comment type="cofactor">
    <cofactor evidence="2">
        <name>Fe cation</name>
        <dbReference type="ChEBI" id="CHEBI:24875"/>
    </cofactor>
</comment>
<evidence type="ECO:0000313" key="8">
    <source>
        <dbReference type="EMBL" id="KJF45529.1"/>
    </source>
</evidence>
<gene>
    <name evidence="8" type="ORF">LH29_09290</name>
</gene>
<dbReference type="PROSITE" id="PS50902">
    <property type="entry name" value="FLAVODOXIN_LIKE"/>
    <property type="match status" value="1"/>
</dbReference>
<keyword evidence="9" id="KW-1185">Reference proteome</keyword>
<feature type="domain" description="Flavodoxin-like" evidence="7">
    <location>
        <begin position="251"/>
        <end position="390"/>
    </location>
</feature>
<dbReference type="InterPro" id="IPR051285">
    <property type="entry name" value="NADH_oxidoreductase_modular"/>
</dbReference>
<dbReference type="Pfam" id="PF19583">
    <property type="entry name" value="ODP"/>
    <property type="match status" value="1"/>
</dbReference>
<dbReference type="InterPro" id="IPR016440">
    <property type="entry name" value="Rubredoxin-O_OxRdtase"/>
</dbReference>
<dbReference type="InterPro" id="IPR029039">
    <property type="entry name" value="Flavoprotein-like_sf"/>
</dbReference>
<evidence type="ECO:0000256" key="2">
    <source>
        <dbReference type="ARBA" id="ARBA00001962"/>
    </source>
</evidence>
<dbReference type="PATRIC" id="fig|1544798.3.peg.1865"/>
<comment type="similarity">
    <text evidence="3">In the N-terminal section; belongs to the zinc metallo-hydrolase group 3 family.</text>
</comment>
<name>A0A0D8JFK9_9BACT</name>
<dbReference type="InterPro" id="IPR001226">
    <property type="entry name" value="Flavodoxin_CS"/>
</dbReference>
<evidence type="ECO:0000256" key="3">
    <source>
        <dbReference type="ARBA" id="ARBA00007121"/>
    </source>
</evidence>
<evidence type="ECO:0000256" key="4">
    <source>
        <dbReference type="ARBA" id="ARBA00022448"/>
    </source>
</evidence>
<evidence type="ECO:0000256" key="1">
    <source>
        <dbReference type="ARBA" id="ARBA00001917"/>
    </source>
</evidence>
<organism evidence="8 9">
    <name type="scientific">Draconibacterium sediminis</name>
    <dbReference type="NCBI Taxonomy" id="1544798"/>
    <lineage>
        <taxon>Bacteria</taxon>
        <taxon>Pseudomonadati</taxon>
        <taxon>Bacteroidota</taxon>
        <taxon>Bacteroidia</taxon>
        <taxon>Marinilabiliales</taxon>
        <taxon>Prolixibacteraceae</taxon>
        <taxon>Draconibacterium</taxon>
    </lineage>
</organism>
<dbReference type="Pfam" id="PF00258">
    <property type="entry name" value="Flavodoxin_1"/>
    <property type="match status" value="1"/>
</dbReference>
<dbReference type="PROSITE" id="PS00201">
    <property type="entry name" value="FLAVODOXIN"/>
    <property type="match status" value="1"/>
</dbReference>
<dbReference type="InterPro" id="IPR045761">
    <property type="entry name" value="ODP_dom"/>
</dbReference>
<dbReference type="SUPFAM" id="SSF52218">
    <property type="entry name" value="Flavoproteins"/>
    <property type="match status" value="1"/>
</dbReference>
<dbReference type="GO" id="GO:0009055">
    <property type="term" value="F:electron transfer activity"/>
    <property type="evidence" value="ECO:0007669"/>
    <property type="project" value="InterPro"/>
</dbReference>
<dbReference type="Gene3D" id="3.40.50.360">
    <property type="match status" value="1"/>
</dbReference>
<evidence type="ECO:0000256" key="6">
    <source>
        <dbReference type="ARBA" id="ARBA00023004"/>
    </source>
</evidence>
<evidence type="ECO:0000313" key="9">
    <source>
        <dbReference type="Proteomes" id="UP000032544"/>
    </source>
</evidence>
<dbReference type="InterPro" id="IPR001279">
    <property type="entry name" value="Metallo-B-lactamas"/>
</dbReference>
<evidence type="ECO:0000259" key="7">
    <source>
        <dbReference type="PROSITE" id="PS50902"/>
    </source>
</evidence>
<dbReference type="Gene3D" id="3.60.15.10">
    <property type="entry name" value="Ribonuclease Z/Hydroxyacylglutathione hydrolase-like"/>
    <property type="match status" value="1"/>
</dbReference>
<dbReference type="GO" id="GO:0010181">
    <property type="term" value="F:FMN binding"/>
    <property type="evidence" value="ECO:0007669"/>
    <property type="project" value="InterPro"/>
</dbReference>
<dbReference type="GO" id="GO:0046872">
    <property type="term" value="F:metal ion binding"/>
    <property type="evidence" value="ECO:0007669"/>
    <property type="project" value="InterPro"/>
</dbReference>
<dbReference type="InterPro" id="IPR036866">
    <property type="entry name" value="RibonucZ/Hydroxyglut_hydro"/>
</dbReference>
<dbReference type="Proteomes" id="UP000032544">
    <property type="component" value="Unassembled WGS sequence"/>
</dbReference>
<dbReference type="STRING" id="1544798.LH29_09290"/>
<keyword evidence="6" id="KW-0408">Iron</keyword>
<keyword evidence="4" id="KW-0813">Transport</keyword>
<reference evidence="8 9" key="1">
    <citation type="submission" date="2014-09" db="EMBL/GenBank/DDBJ databases">
        <title>Draft Genome Sequence of Draconibacterium sp. JN14CK-3.</title>
        <authorList>
            <person name="Dong C."/>
            <person name="Lai Q."/>
            <person name="Shao Z."/>
        </authorList>
    </citation>
    <scope>NUCLEOTIDE SEQUENCE [LARGE SCALE GENOMIC DNA]</scope>
    <source>
        <strain evidence="8 9">JN14CK-3</strain>
    </source>
</reference>
<dbReference type="EMBL" id="JRHC01000001">
    <property type="protein sequence ID" value="KJF45529.1"/>
    <property type="molecule type" value="Genomic_DNA"/>
</dbReference>
<dbReference type="SMART" id="SM00849">
    <property type="entry name" value="Lactamase_B"/>
    <property type="match status" value="1"/>
</dbReference>
<proteinExistence type="inferred from homology"/>